<gene>
    <name evidence="2" type="ORF">HDG41_000210</name>
</gene>
<comment type="caution">
    <text evidence="2">The sequence shown here is derived from an EMBL/GenBank/DDBJ whole genome shotgun (WGS) entry which is preliminary data.</text>
</comment>
<evidence type="ECO:0000313" key="3">
    <source>
        <dbReference type="Proteomes" id="UP000592820"/>
    </source>
</evidence>
<dbReference type="NCBIfam" id="TIGR02246">
    <property type="entry name" value="SgcJ/EcaC family oxidoreductase"/>
    <property type="match status" value="1"/>
</dbReference>
<sequence length="161" mass="17297">MTSHATIAGDQPNRPTLSADESATRQASDAVARFVEELQAGWDQHDADLSNRHFAADIIWGSPFGASVRGYAELHPIHARLKRSGKGGNASRFEIVGVLAPAPDVAVAQVRRVALGPDGQVAEPSHDLAASFSEMALYVLVRRDRVWWVAAGQNTPIRPAP</sequence>
<proteinExistence type="predicted"/>
<reference evidence="2 3" key="1">
    <citation type="submission" date="2020-08" db="EMBL/GenBank/DDBJ databases">
        <title>Genomic Encyclopedia of Type Strains, Phase IV (KMG-V): Genome sequencing to study the core and pangenomes of soil and plant-associated prokaryotes.</title>
        <authorList>
            <person name="Whitman W."/>
        </authorList>
    </citation>
    <scope>NUCLEOTIDE SEQUENCE [LARGE SCALE GENOMIC DNA]</scope>
    <source>
        <strain evidence="2 3">JPY162</strain>
    </source>
</reference>
<dbReference type="InterPro" id="IPR032710">
    <property type="entry name" value="NTF2-like_dom_sf"/>
</dbReference>
<accession>A0A7W8NYS1</accession>
<dbReference type="RefSeq" id="WP_176120324.1">
    <property type="nucleotide sequence ID" value="NZ_JACHDE010000001.1"/>
</dbReference>
<evidence type="ECO:0000256" key="1">
    <source>
        <dbReference type="SAM" id="MobiDB-lite"/>
    </source>
</evidence>
<dbReference type="Proteomes" id="UP000592820">
    <property type="component" value="Unassembled WGS sequence"/>
</dbReference>
<dbReference type="Gene3D" id="3.10.450.50">
    <property type="match status" value="1"/>
</dbReference>
<organism evidence="2 3">
    <name type="scientific">Paraburkholderia youngii</name>
    <dbReference type="NCBI Taxonomy" id="2782701"/>
    <lineage>
        <taxon>Bacteria</taxon>
        <taxon>Pseudomonadati</taxon>
        <taxon>Pseudomonadota</taxon>
        <taxon>Betaproteobacteria</taxon>
        <taxon>Burkholderiales</taxon>
        <taxon>Burkholderiaceae</taxon>
        <taxon>Paraburkholderia</taxon>
    </lineage>
</organism>
<feature type="region of interest" description="Disordered" evidence="1">
    <location>
        <begin position="1"/>
        <end position="25"/>
    </location>
</feature>
<protein>
    <submittedName>
        <fullName evidence="2">Uncharacterized protein (TIGR02246 family)</fullName>
    </submittedName>
</protein>
<feature type="compositionally biased region" description="Polar residues" evidence="1">
    <location>
        <begin position="13"/>
        <end position="25"/>
    </location>
</feature>
<name>A0A7W8NYS1_9BURK</name>
<dbReference type="EMBL" id="JACHDE010000001">
    <property type="protein sequence ID" value="MBB5398174.1"/>
    <property type="molecule type" value="Genomic_DNA"/>
</dbReference>
<evidence type="ECO:0000313" key="2">
    <source>
        <dbReference type="EMBL" id="MBB5398174.1"/>
    </source>
</evidence>
<dbReference type="SUPFAM" id="SSF54427">
    <property type="entry name" value="NTF2-like"/>
    <property type="match status" value="1"/>
</dbReference>
<dbReference type="AlphaFoldDB" id="A0A7W8NYS1"/>
<dbReference type="InterPro" id="IPR011944">
    <property type="entry name" value="Steroid_delta5-4_isomerase"/>
</dbReference>